<dbReference type="AlphaFoldDB" id="F6DQK8"/>
<dbReference type="HOGENOM" id="CLU_089876_6_2_9"/>
<dbReference type="Proteomes" id="UP000009234">
    <property type="component" value="Chromosome"/>
</dbReference>
<dbReference type="CDD" id="cd03443">
    <property type="entry name" value="PaaI_thioesterase"/>
    <property type="match status" value="1"/>
</dbReference>
<dbReference type="eggNOG" id="COG2050">
    <property type="taxonomic scope" value="Bacteria"/>
</dbReference>
<dbReference type="Pfam" id="PF03061">
    <property type="entry name" value="4HBT"/>
    <property type="match status" value="1"/>
</dbReference>
<dbReference type="InterPro" id="IPR029069">
    <property type="entry name" value="HotDog_dom_sf"/>
</dbReference>
<dbReference type="SUPFAM" id="SSF54637">
    <property type="entry name" value="Thioesterase/thiol ester dehydrase-isomerase"/>
    <property type="match status" value="1"/>
</dbReference>
<reference evidence="3" key="1">
    <citation type="submission" date="2011-05" db="EMBL/GenBank/DDBJ databases">
        <title>Complete sequence of Desulfotomaculum ruminis DSM 2154.</title>
        <authorList>
            <person name="Lucas S."/>
            <person name="Copeland A."/>
            <person name="Lapidus A."/>
            <person name="Cheng J.-F."/>
            <person name="Goodwin L."/>
            <person name="Pitluck S."/>
            <person name="Lu M."/>
            <person name="Detter J.C."/>
            <person name="Han C."/>
            <person name="Tapia R."/>
            <person name="Land M."/>
            <person name="Hauser L."/>
            <person name="Kyrpides N."/>
            <person name="Ivanova N."/>
            <person name="Mikhailova N."/>
            <person name="Pagani I."/>
            <person name="Stams A.J.M."/>
            <person name="Plugge C.M."/>
            <person name="Muyzer G."/>
            <person name="Kuever J."/>
            <person name="Parshina S.N."/>
            <person name="Ivanova A.E."/>
            <person name="Nazina T.N."/>
            <person name="Brambilla E."/>
            <person name="Spring S."/>
            <person name="Klenk H.-P."/>
            <person name="Woyke T."/>
        </authorList>
    </citation>
    <scope>NUCLEOTIDE SEQUENCE [LARGE SCALE GENOMIC DNA]</scope>
    <source>
        <strain evidence="3">ATCC 23193 / DSM 2154 / NCIB 8452 / DL</strain>
    </source>
</reference>
<dbReference type="Gene3D" id="3.10.129.10">
    <property type="entry name" value="Hotdog Thioesterase"/>
    <property type="match status" value="1"/>
</dbReference>
<dbReference type="EMBL" id="CP002780">
    <property type="protein sequence ID" value="AEG60902.1"/>
    <property type="molecule type" value="Genomic_DNA"/>
</dbReference>
<gene>
    <name evidence="2" type="ordered locus">Desru_2676</name>
</gene>
<keyword evidence="3" id="KW-1185">Reference proteome</keyword>
<evidence type="ECO:0000259" key="1">
    <source>
        <dbReference type="Pfam" id="PF03061"/>
    </source>
</evidence>
<dbReference type="InterPro" id="IPR006683">
    <property type="entry name" value="Thioestr_dom"/>
</dbReference>
<proteinExistence type="predicted"/>
<name>F6DQK8_DESRL</name>
<reference evidence="2 3" key="2">
    <citation type="journal article" date="2012" name="Stand. Genomic Sci.">
        <title>Complete genome sequence of the sulfate-reducing firmicute Desulfotomaculum ruminis type strain (DL(T)).</title>
        <authorList>
            <person name="Spring S."/>
            <person name="Visser M."/>
            <person name="Lu M."/>
            <person name="Copeland A."/>
            <person name="Lapidus A."/>
            <person name="Lucas S."/>
            <person name="Cheng J.F."/>
            <person name="Han C."/>
            <person name="Tapia R."/>
            <person name="Goodwin L.A."/>
            <person name="Pitluck S."/>
            <person name="Ivanova N."/>
            <person name="Land M."/>
            <person name="Hauser L."/>
            <person name="Larimer F."/>
            <person name="Rohde M."/>
            <person name="Goker M."/>
            <person name="Detter J.C."/>
            <person name="Kyrpides N.C."/>
            <person name="Woyke T."/>
            <person name="Schaap P.J."/>
            <person name="Plugge C.M."/>
            <person name="Muyzer G."/>
            <person name="Kuever J."/>
            <person name="Pereira I.A."/>
            <person name="Parshina S.N."/>
            <person name="Bernier-Latmani R."/>
            <person name="Stams A.J."/>
            <person name="Klenk H.P."/>
        </authorList>
    </citation>
    <scope>NUCLEOTIDE SEQUENCE [LARGE SCALE GENOMIC DNA]</scope>
    <source>
        <strain evidence="3">ATCC 23193 / DSM 2154 / NCIB 8452 / DL</strain>
    </source>
</reference>
<protein>
    <submittedName>
        <fullName evidence="2">Thioesterase superfamily protein</fullName>
    </submittedName>
</protein>
<evidence type="ECO:0000313" key="2">
    <source>
        <dbReference type="EMBL" id="AEG60902.1"/>
    </source>
</evidence>
<feature type="domain" description="Thioesterase" evidence="1">
    <location>
        <begin position="51"/>
        <end position="125"/>
    </location>
</feature>
<dbReference type="KEGG" id="dru:Desru_2676"/>
<dbReference type="RefSeq" id="WP_013842658.1">
    <property type="nucleotide sequence ID" value="NC_015589.1"/>
</dbReference>
<evidence type="ECO:0000313" key="3">
    <source>
        <dbReference type="Proteomes" id="UP000009234"/>
    </source>
</evidence>
<sequence length="188" mass="21250">MKIINKQNNSRMCLVGDLDNQLGLKASFYGLENGELAVTFTPIEQHQSYPGRMHGGISSAILDETSRRVIMIDEPETWGVTVELSVKYNLPVPLEQPLTAIGRITRNNRRFFEGTGEIYLPDGSLAVSAAGKYLKLPIDRIADFDKQSKSGKWYIIKMTLWKSICLIKRKMNQRNPKTPSPLFIMEST</sequence>
<organism evidence="2 3">
    <name type="scientific">Desulforamulus ruminis (strain ATCC 23193 / DSM 2154 / NCIMB 8452 / DL)</name>
    <name type="common">Desulfotomaculum ruminis</name>
    <dbReference type="NCBI Taxonomy" id="696281"/>
    <lineage>
        <taxon>Bacteria</taxon>
        <taxon>Bacillati</taxon>
        <taxon>Bacillota</taxon>
        <taxon>Clostridia</taxon>
        <taxon>Eubacteriales</taxon>
        <taxon>Peptococcaceae</taxon>
        <taxon>Desulforamulus</taxon>
    </lineage>
</organism>
<accession>F6DQK8</accession>